<gene>
    <name evidence="7" type="primary">atpH</name>
    <name evidence="8" type="ORF">AUJ22_01780</name>
</gene>
<comment type="caution">
    <text evidence="8">The sequence shown here is derived from an EMBL/GenBank/DDBJ whole genome shotgun (WGS) entry which is preliminary data.</text>
</comment>
<dbReference type="GO" id="GO:0046933">
    <property type="term" value="F:proton-transporting ATP synthase activity, rotational mechanism"/>
    <property type="evidence" value="ECO:0007669"/>
    <property type="project" value="UniProtKB-UniRule"/>
</dbReference>
<organism evidence="8 9">
    <name type="scientific">Candidatus Nomurabacteria bacterium CG1_02_31_12</name>
    <dbReference type="NCBI Taxonomy" id="1805280"/>
    <lineage>
        <taxon>Bacteria</taxon>
        <taxon>Candidatus Nomuraibacteriota</taxon>
    </lineage>
</organism>
<comment type="function">
    <text evidence="7">This protein is part of the stalk that links CF(0) to CF(1). It either transmits conformational changes from CF(0) to CF(1) or is implicated in proton conduction.</text>
</comment>
<dbReference type="HAMAP" id="MF_01416">
    <property type="entry name" value="ATP_synth_delta_bact"/>
    <property type="match status" value="1"/>
</dbReference>
<keyword evidence="4 7" id="KW-0406">Ion transport</keyword>
<protein>
    <recommendedName>
        <fullName evidence="7">ATP synthase subunit delta</fullName>
    </recommendedName>
    <alternativeName>
        <fullName evidence="7">ATP synthase F(1) sector subunit delta</fullName>
    </alternativeName>
    <alternativeName>
        <fullName evidence="7">F-type ATPase subunit delta</fullName>
        <shortName evidence="7">F-ATPase subunit delta</shortName>
    </alternativeName>
</protein>
<keyword evidence="3 7" id="KW-0375">Hydrogen ion transport</keyword>
<dbReference type="AlphaFoldDB" id="A0A1J4V3T7"/>
<comment type="subcellular location">
    <subcellularLocation>
        <location evidence="7">Cell membrane</location>
        <topology evidence="7">Peripheral membrane protein</topology>
    </subcellularLocation>
    <subcellularLocation>
        <location evidence="1">Membrane</location>
    </subcellularLocation>
</comment>
<comment type="function">
    <text evidence="7">F(1)F(0) ATP synthase produces ATP from ADP in the presence of a proton or sodium gradient. F-type ATPases consist of two structural domains, F(1) containing the extramembraneous catalytic core and F(0) containing the membrane proton channel, linked together by a central stalk and a peripheral stalk. During catalysis, ATP synthesis in the catalytic domain of F(1) is coupled via a rotary mechanism of the central stalk subunits to proton translocation.</text>
</comment>
<dbReference type="Pfam" id="PF00213">
    <property type="entry name" value="OSCP"/>
    <property type="match status" value="1"/>
</dbReference>
<name>A0A1J4V3T7_9BACT</name>
<dbReference type="EMBL" id="MNVM01000029">
    <property type="protein sequence ID" value="OIO29246.1"/>
    <property type="molecule type" value="Genomic_DNA"/>
</dbReference>
<keyword evidence="5 7" id="KW-0472">Membrane</keyword>
<keyword evidence="2 7" id="KW-0813">Transport</keyword>
<keyword evidence="6 7" id="KW-0066">ATP synthesis</keyword>
<evidence type="ECO:0000256" key="2">
    <source>
        <dbReference type="ARBA" id="ARBA00022448"/>
    </source>
</evidence>
<proteinExistence type="inferred from homology"/>
<keyword evidence="7" id="KW-0139">CF(1)</keyword>
<dbReference type="Proteomes" id="UP000185769">
    <property type="component" value="Unassembled WGS sequence"/>
</dbReference>
<comment type="similarity">
    <text evidence="7">Belongs to the ATPase delta chain family.</text>
</comment>
<keyword evidence="7" id="KW-1003">Cell membrane</keyword>
<dbReference type="GO" id="GO:0045259">
    <property type="term" value="C:proton-transporting ATP synthase complex"/>
    <property type="evidence" value="ECO:0007669"/>
    <property type="project" value="UniProtKB-KW"/>
</dbReference>
<evidence type="ECO:0000256" key="5">
    <source>
        <dbReference type="ARBA" id="ARBA00023136"/>
    </source>
</evidence>
<evidence type="ECO:0000256" key="6">
    <source>
        <dbReference type="ARBA" id="ARBA00023310"/>
    </source>
</evidence>
<sequence length="136" mass="16166">MSIISNNDIANVIYLVSKDKRETELRYIDTKIVKFLARKRFLSKSTDILERLEKIINHENKKIIVKISSAKKLKEETKIELSLFLKKRYKIEKVVFDEMIDEKLLGGIRIEVDDEIIDLTIKNKIRKLQEHLIRKI</sequence>
<dbReference type="InterPro" id="IPR000711">
    <property type="entry name" value="ATPase_OSCP/dsu"/>
</dbReference>
<evidence type="ECO:0000256" key="3">
    <source>
        <dbReference type="ARBA" id="ARBA00022781"/>
    </source>
</evidence>
<evidence type="ECO:0000313" key="8">
    <source>
        <dbReference type="EMBL" id="OIO29246.1"/>
    </source>
</evidence>
<evidence type="ECO:0000256" key="1">
    <source>
        <dbReference type="ARBA" id="ARBA00004370"/>
    </source>
</evidence>
<evidence type="ECO:0000256" key="7">
    <source>
        <dbReference type="HAMAP-Rule" id="MF_01416"/>
    </source>
</evidence>
<accession>A0A1J4V3T7</accession>
<dbReference type="PANTHER" id="PTHR11910">
    <property type="entry name" value="ATP SYNTHASE DELTA CHAIN"/>
    <property type="match status" value="1"/>
</dbReference>
<reference evidence="8 9" key="1">
    <citation type="journal article" date="2016" name="Environ. Microbiol.">
        <title>Genomic resolution of a cold subsurface aquifer community provides metabolic insights for novel microbes adapted to high CO concentrations.</title>
        <authorList>
            <person name="Probst A.J."/>
            <person name="Castelle C.J."/>
            <person name="Singh A."/>
            <person name="Brown C.T."/>
            <person name="Anantharaman K."/>
            <person name="Sharon I."/>
            <person name="Hug L.A."/>
            <person name="Burstein D."/>
            <person name="Emerson J.B."/>
            <person name="Thomas B.C."/>
            <person name="Banfield J.F."/>
        </authorList>
    </citation>
    <scope>NUCLEOTIDE SEQUENCE [LARGE SCALE GENOMIC DNA]</scope>
    <source>
        <strain evidence="8">CG1_02_31_12</strain>
    </source>
</reference>
<dbReference type="STRING" id="1805280.AUJ22_01780"/>
<evidence type="ECO:0000313" key="9">
    <source>
        <dbReference type="Proteomes" id="UP000185769"/>
    </source>
</evidence>
<evidence type="ECO:0000256" key="4">
    <source>
        <dbReference type="ARBA" id="ARBA00023065"/>
    </source>
</evidence>
<dbReference type="GO" id="GO:0005886">
    <property type="term" value="C:plasma membrane"/>
    <property type="evidence" value="ECO:0007669"/>
    <property type="project" value="UniProtKB-SubCell"/>
</dbReference>